<protein>
    <submittedName>
        <fullName evidence="2">Organic solvent tolerance protein</fullName>
    </submittedName>
</protein>
<dbReference type="Pfam" id="PF04453">
    <property type="entry name" value="LptD"/>
    <property type="match status" value="1"/>
</dbReference>
<proteinExistence type="predicted"/>
<dbReference type="AlphaFoldDB" id="A0A380MQA5"/>
<feature type="domain" description="LptD C-terminal" evidence="1">
    <location>
        <begin position="1"/>
        <end position="331"/>
    </location>
</feature>
<evidence type="ECO:0000313" key="2">
    <source>
        <dbReference type="EMBL" id="SUO94780.1"/>
    </source>
</evidence>
<sequence length="418" mass="48988">MEDIDNGLTLYDEWYLDRYAKILGNGNWGNLMVQLQSYERVSPEVDEANTPYDRLPQIVYHKDWQTGQFHYGITTEAVRFYKSSEGNANRFSANAEVNYRLSKSYGYLEPKLTVNARRYDFHPDNHAFREGQKTLVIPSLSLDGSLIFERGINIEGSSFTQTLEPRLFYLYTPYKAQSDIPLFDTADLSKSWHWLFARNRFSGGDRIGDANQLTTAVTTRFYRNSDGQEKLRLSLGQIQYFADRKLQLYGNAVTNTSKSVIVTEGNYQIDRHWSLYGLSFWDPNKHRNDRNVLDLRYHLDTNRYLQLGHYYNRDDYNQLSLGIGWRLNPNWRVFARQDYSLRERQGFNTMAAIEYNDCCWAWRLAGRHYRNKPEDQTKHNAVYLEFIFKGLGNMGSSTGSLLKNQLNQFTPLPQERTL</sequence>
<keyword evidence="3" id="KW-1185">Reference proteome</keyword>
<dbReference type="GO" id="GO:0009279">
    <property type="term" value="C:cell outer membrane"/>
    <property type="evidence" value="ECO:0007669"/>
    <property type="project" value="TreeGrafter"/>
</dbReference>
<organism evidence="2 3">
    <name type="scientific">Suttonella ornithocola</name>
    <dbReference type="NCBI Taxonomy" id="279832"/>
    <lineage>
        <taxon>Bacteria</taxon>
        <taxon>Pseudomonadati</taxon>
        <taxon>Pseudomonadota</taxon>
        <taxon>Gammaproteobacteria</taxon>
        <taxon>Cardiobacteriales</taxon>
        <taxon>Cardiobacteriaceae</taxon>
        <taxon>Suttonella</taxon>
    </lineage>
</organism>
<reference evidence="2 3" key="1">
    <citation type="submission" date="2018-06" db="EMBL/GenBank/DDBJ databases">
        <authorList>
            <consortium name="Pathogen Informatics"/>
            <person name="Doyle S."/>
        </authorList>
    </citation>
    <scope>NUCLEOTIDE SEQUENCE [LARGE SCALE GENOMIC DNA]</scope>
    <source>
        <strain evidence="2 3">NCTC13337</strain>
    </source>
</reference>
<dbReference type="InterPro" id="IPR007543">
    <property type="entry name" value="LptD_C"/>
</dbReference>
<dbReference type="InterPro" id="IPR050218">
    <property type="entry name" value="LptD"/>
</dbReference>
<dbReference type="GO" id="GO:0061024">
    <property type="term" value="P:membrane organization"/>
    <property type="evidence" value="ECO:0007669"/>
    <property type="project" value="InterPro"/>
</dbReference>
<dbReference type="PANTHER" id="PTHR30189:SF1">
    <property type="entry name" value="LPS-ASSEMBLY PROTEIN LPTD"/>
    <property type="match status" value="1"/>
</dbReference>
<dbReference type="Proteomes" id="UP000254601">
    <property type="component" value="Unassembled WGS sequence"/>
</dbReference>
<gene>
    <name evidence="2" type="primary">lptD_2</name>
    <name evidence="2" type="ORF">NCTC13337_00936</name>
</gene>
<accession>A0A380MQA5</accession>
<dbReference type="PANTHER" id="PTHR30189">
    <property type="entry name" value="LPS-ASSEMBLY PROTEIN"/>
    <property type="match status" value="1"/>
</dbReference>
<evidence type="ECO:0000259" key="1">
    <source>
        <dbReference type="Pfam" id="PF04453"/>
    </source>
</evidence>
<evidence type="ECO:0000313" key="3">
    <source>
        <dbReference type="Proteomes" id="UP000254601"/>
    </source>
</evidence>
<dbReference type="GO" id="GO:1990351">
    <property type="term" value="C:transporter complex"/>
    <property type="evidence" value="ECO:0007669"/>
    <property type="project" value="TreeGrafter"/>
</dbReference>
<name>A0A380MQA5_9GAMM</name>
<dbReference type="EMBL" id="UHIC01000001">
    <property type="protein sequence ID" value="SUO94780.1"/>
    <property type="molecule type" value="Genomic_DNA"/>
</dbReference>